<name>A0ABU7Z8N9_9MICO</name>
<dbReference type="RefSeq" id="WP_332902352.1">
    <property type="nucleotide sequence ID" value="NZ_JBAGLP010000118.1"/>
</dbReference>
<dbReference type="Pfam" id="PF08940">
    <property type="entry name" value="DUF1918"/>
    <property type="match status" value="1"/>
</dbReference>
<dbReference type="Proteomes" id="UP001310387">
    <property type="component" value="Unassembled WGS sequence"/>
</dbReference>
<evidence type="ECO:0000313" key="2">
    <source>
        <dbReference type="EMBL" id="MEG3615741.1"/>
    </source>
</evidence>
<dbReference type="Pfam" id="PF08962">
    <property type="entry name" value="Rv2632c-like"/>
    <property type="match status" value="1"/>
</dbReference>
<organism evidence="2 3">
    <name type="scientific">Isoptericola haloaureus</name>
    <dbReference type="NCBI Taxonomy" id="1542902"/>
    <lineage>
        <taxon>Bacteria</taxon>
        <taxon>Bacillati</taxon>
        <taxon>Actinomycetota</taxon>
        <taxon>Actinomycetes</taxon>
        <taxon>Micrococcales</taxon>
        <taxon>Promicromonosporaceae</taxon>
        <taxon>Isoptericola</taxon>
    </lineage>
</organism>
<reference evidence="2" key="2">
    <citation type="submission" date="2024-02" db="EMBL/GenBank/DDBJ databases">
        <authorList>
            <person name="Prathaban M."/>
            <person name="Mythili R."/>
            <person name="Sharmila Devi N."/>
            <person name="Sobanaa M."/>
            <person name="Prathiviraj R."/>
            <person name="Selvin J."/>
        </authorList>
    </citation>
    <scope>NUCLEOTIDE SEQUENCE</scope>
    <source>
        <strain evidence="2">MP1014</strain>
    </source>
</reference>
<dbReference type="InterPro" id="IPR038070">
    <property type="entry name" value="Rv2632c-like_sf"/>
</dbReference>
<gene>
    <name evidence="2" type="ORF">V5O49_11455</name>
</gene>
<reference evidence="2" key="1">
    <citation type="journal article" date="2024" name="Antonie Van Leeuwenhoek">
        <title>Isoptericola haloaureus sp. nov., a dimorphic actinobacterium isolated from mangrove sediments of southeast India, implicating biosaline agricultural significance through nitrogen fixation and salt tolerance genes.</title>
        <authorList>
            <person name="Prathaban M."/>
            <person name="Prathiviraj R."/>
            <person name="Ravichandran M."/>
            <person name="Natarajan S.D."/>
            <person name="Sobanaa M."/>
            <person name="Hari Krishna Kumar S."/>
            <person name="Chandrasekar V."/>
            <person name="Selvin J."/>
        </authorList>
    </citation>
    <scope>NUCLEOTIDE SEQUENCE</scope>
    <source>
        <strain evidence="2">MP1014</strain>
    </source>
</reference>
<dbReference type="SUPFAM" id="SSF143212">
    <property type="entry name" value="Rv2632c-like"/>
    <property type="match status" value="1"/>
</dbReference>
<dbReference type="Gene3D" id="2.30.30.440">
    <property type="entry name" value="Domain of unknown function DUF1918"/>
    <property type="match status" value="1"/>
</dbReference>
<dbReference type="SUPFAM" id="SSF50118">
    <property type="entry name" value="Cell growth inhibitor/plasmid maintenance toxic component"/>
    <property type="match status" value="1"/>
</dbReference>
<dbReference type="InterPro" id="IPR015057">
    <property type="entry name" value="Rv2632c-like"/>
</dbReference>
<accession>A0ABU7Z8N9</accession>
<proteinExistence type="predicted"/>
<feature type="domain" description="DUF1918" evidence="1">
    <location>
        <begin position="17"/>
        <end position="74"/>
    </location>
</feature>
<protein>
    <submittedName>
        <fullName evidence="2">DsRBD fold-containing protein</fullName>
    </submittedName>
</protein>
<dbReference type="Gene3D" id="3.30.160.240">
    <property type="entry name" value="Rv1738"/>
    <property type="match status" value="1"/>
</dbReference>
<dbReference type="InterPro" id="IPR015035">
    <property type="entry name" value="DUF1918"/>
</dbReference>
<dbReference type="EMBL" id="JBAGLP010000118">
    <property type="protein sequence ID" value="MEG3615741.1"/>
    <property type="molecule type" value="Genomic_DNA"/>
</dbReference>
<evidence type="ECO:0000313" key="3">
    <source>
        <dbReference type="Proteomes" id="UP001310387"/>
    </source>
</evidence>
<keyword evidence="3" id="KW-1185">Reference proteome</keyword>
<comment type="caution">
    <text evidence="2">The sequence shown here is derived from an EMBL/GenBank/DDBJ whole genome shotgun (WGS) entry which is preliminary data.</text>
</comment>
<evidence type="ECO:0000259" key="1">
    <source>
        <dbReference type="Pfam" id="PF08940"/>
    </source>
</evidence>
<sequence>MEGQVAELDGETEASGMKASVGDRIITASGVVGGAVRDGIVVDCPHDDGSPPYQVRWSDTGEESLVYPGPDSLVQHEDGGAAEDDEVRTARAVTWTIQVSLVEASGSTTAEAVLVVGPGEHSDVPLRSVGHARKDPHDTEIPVIGDEVAAGRALRRLADALLGQAEEDITASTGVPAHVHD</sequence>